<gene>
    <name evidence="2" type="ORF">QE408_001176</name>
</gene>
<dbReference type="Proteomes" id="UP001224781">
    <property type="component" value="Unassembled WGS sequence"/>
</dbReference>
<accession>A0ABU0UGK6</accession>
<name>A0ABU0UGK6_9HYPH</name>
<organism evidence="2 3">
    <name type="scientific">Agrobacterium larrymoorei</name>
    <dbReference type="NCBI Taxonomy" id="160699"/>
    <lineage>
        <taxon>Bacteria</taxon>
        <taxon>Pseudomonadati</taxon>
        <taxon>Pseudomonadota</taxon>
        <taxon>Alphaproteobacteria</taxon>
        <taxon>Hyphomicrobiales</taxon>
        <taxon>Rhizobiaceae</taxon>
        <taxon>Rhizobium/Agrobacterium group</taxon>
        <taxon>Agrobacterium</taxon>
    </lineage>
</organism>
<evidence type="ECO:0000313" key="2">
    <source>
        <dbReference type="EMBL" id="MDQ1184054.1"/>
    </source>
</evidence>
<keyword evidence="3" id="KW-1185">Reference proteome</keyword>
<evidence type="ECO:0000256" key="1">
    <source>
        <dbReference type="SAM" id="MobiDB-lite"/>
    </source>
</evidence>
<protein>
    <submittedName>
        <fullName evidence="2">Uncharacterized protein</fullName>
    </submittedName>
</protein>
<proteinExistence type="predicted"/>
<reference evidence="2 3" key="1">
    <citation type="submission" date="2023-07" db="EMBL/GenBank/DDBJ databases">
        <title>Functional and genomic diversity of the sorghum phyllosphere microbiome.</title>
        <authorList>
            <person name="Shade A."/>
        </authorList>
    </citation>
    <scope>NUCLEOTIDE SEQUENCE [LARGE SCALE GENOMIC DNA]</scope>
    <source>
        <strain evidence="2 3">SORGH_AS_1126</strain>
    </source>
</reference>
<feature type="region of interest" description="Disordered" evidence="1">
    <location>
        <begin position="65"/>
        <end position="84"/>
    </location>
</feature>
<comment type="caution">
    <text evidence="2">The sequence shown here is derived from an EMBL/GenBank/DDBJ whole genome shotgun (WGS) entry which is preliminary data.</text>
</comment>
<dbReference type="EMBL" id="JAUTBL010000001">
    <property type="protein sequence ID" value="MDQ1184054.1"/>
    <property type="molecule type" value="Genomic_DNA"/>
</dbReference>
<sequence length="84" mass="8945">MMALDTLEKNAGENGDIAHELVSIARLVTYARNSAKELELEFPTYCLDLALGSLVEEISKRGVDGAEGTGEGDYVPSFISGASH</sequence>
<dbReference type="RefSeq" id="WP_306929309.1">
    <property type="nucleotide sequence ID" value="NZ_JAUTBL010000001.1"/>
</dbReference>
<evidence type="ECO:0000313" key="3">
    <source>
        <dbReference type="Proteomes" id="UP001224781"/>
    </source>
</evidence>